<reference evidence="2 3" key="1">
    <citation type="submission" date="2017-10" db="EMBL/GenBank/DDBJ databases">
        <title>Novel microbial diversity and functional potential in the marine mammal oral microbiome.</title>
        <authorList>
            <person name="Dudek N.K."/>
            <person name="Sun C.L."/>
            <person name="Burstein D."/>
            <person name="Kantor R.S."/>
            <person name="Aliaga Goltsman D.S."/>
            <person name="Bik E.M."/>
            <person name="Thomas B.C."/>
            <person name="Banfield J.F."/>
            <person name="Relman D.A."/>
        </authorList>
    </citation>
    <scope>NUCLEOTIDE SEQUENCE [LARGE SCALE GENOMIC DNA]</scope>
    <source>
        <strain evidence="2">DOLJORAL78_47_16</strain>
    </source>
</reference>
<comment type="caution">
    <text evidence="2">The sequence shown here is derived from an EMBL/GenBank/DDBJ whole genome shotgun (WGS) entry which is preliminary data.</text>
</comment>
<protein>
    <recommendedName>
        <fullName evidence="1">NFACT protein RNA binding domain-containing protein</fullName>
    </recommendedName>
</protein>
<dbReference type="Proteomes" id="UP000230821">
    <property type="component" value="Unassembled WGS sequence"/>
</dbReference>
<evidence type="ECO:0000313" key="3">
    <source>
        <dbReference type="Proteomes" id="UP000230821"/>
    </source>
</evidence>
<gene>
    <name evidence="2" type="ORF">CSA56_15565</name>
</gene>
<dbReference type="PANTHER" id="PTHR11933:SF6">
    <property type="entry name" value="THIL AANH DOMAIN-CONTAINING PROTEIN"/>
    <property type="match status" value="1"/>
</dbReference>
<dbReference type="Pfam" id="PF03054">
    <property type="entry name" value="tRNA_Me_trans"/>
    <property type="match status" value="1"/>
</dbReference>
<dbReference type="EMBL" id="PDSK01000114">
    <property type="protein sequence ID" value="PIE32425.1"/>
    <property type="molecule type" value="Genomic_DNA"/>
</dbReference>
<sequence>MIKAIGMFSGGLDSVLAVKLIKDQGIEVDVLHFDIGFESLKLERRVKKKQFETTQEELEQQLGVQIRNIDVTDKFLQIVLHPKHGYGSEMNPCIDCKIFLLQQAKAYMEAHHAHFIFTGEVIGQRPMSQQRPTMLQTEKASGLSGYLLRPLSAKLLEPTIPEQKGWVDREQLLGLSGRGRQAQLEFARTYNLSYQQPAGGCLLNDPQFSIRLRDLLDHTSQETITTTDTALLKFGRHLRLSETLKIIVGRHEVDNTYLGQYIQGRWTAEVREFGSPLVLIDGEPTDEQFEQIATIIVNYTKGKHADRATVDFLHNSNEKREIIVTPDPMLDPNHWRIG</sequence>
<dbReference type="InterPro" id="IPR014729">
    <property type="entry name" value="Rossmann-like_a/b/a_fold"/>
</dbReference>
<feature type="domain" description="NFACT protein RNA binding" evidence="1">
    <location>
        <begin position="235"/>
        <end position="329"/>
    </location>
</feature>
<dbReference type="SUPFAM" id="SSF52402">
    <property type="entry name" value="Adenine nucleotide alpha hydrolases-like"/>
    <property type="match status" value="1"/>
</dbReference>
<dbReference type="Pfam" id="PF18297">
    <property type="entry name" value="NFACT-R_2"/>
    <property type="match status" value="1"/>
</dbReference>
<name>A0A2G6K9V9_9BACT</name>
<proteinExistence type="predicted"/>
<accession>A0A2G6K9V9</accession>
<organism evidence="2 3">
    <name type="scientific">candidate division KSB3 bacterium</name>
    <dbReference type="NCBI Taxonomy" id="2044937"/>
    <lineage>
        <taxon>Bacteria</taxon>
        <taxon>candidate division KSB3</taxon>
    </lineage>
</organism>
<dbReference type="AlphaFoldDB" id="A0A2G6K9V9"/>
<evidence type="ECO:0000259" key="1">
    <source>
        <dbReference type="Pfam" id="PF18297"/>
    </source>
</evidence>
<dbReference type="InterPro" id="IPR059101">
    <property type="entry name" value="NFACT-R_2"/>
</dbReference>
<dbReference type="Gene3D" id="3.40.50.620">
    <property type="entry name" value="HUPs"/>
    <property type="match status" value="1"/>
</dbReference>
<dbReference type="PANTHER" id="PTHR11933">
    <property type="entry name" value="TRNA 5-METHYLAMINOMETHYL-2-THIOURIDYLATE -METHYLTRANSFERASE"/>
    <property type="match status" value="1"/>
</dbReference>
<evidence type="ECO:0000313" key="2">
    <source>
        <dbReference type="EMBL" id="PIE32425.1"/>
    </source>
</evidence>